<dbReference type="GO" id="GO:0006351">
    <property type="term" value="P:DNA-templated transcription"/>
    <property type="evidence" value="ECO:0007669"/>
    <property type="project" value="InterPro"/>
</dbReference>
<evidence type="ECO:0000259" key="6">
    <source>
        <dbReference type="Pfam" id="PF04082"/>
    </source>
</evidence>
<evidence type="ECO:0000256" key="2">
    <source>
        <dbReference type="ARBA" id="ARBA00023015"/>
    </source>
</evidence>
<reference evidence="8" key="1">
    <citation type="journal article" date="2017" name="Genome Biol.">
        <title>Comparative genomics reveals high biological diversity and specific adaptations in the industrially and medically important fungal genus Aspergillus.</title>
        <authorList>
            <person name="de Vries R.P."/>
            <person name="Riley R."/>
            <person name="Wiebenga A."/>
            <person name="Aguilar-Osorio G."/>
            <person name="Amillis S."/>
            <person name="Uchima C.A."/>
            <person name="Anderluh G."/>
            <person name="Asadollahi M."/>
            <person name="Askin M."/>
            <person name="Barry K."/>
            <person name="Battaglia E."/>
            <person name="Bayram O."/>
            <person name="Benocci T."/>
            <person name="Braus-Stromeyer S.A."/>
            <person name="Caldana C."/>
            <person name="Canovas D."/>
            <person name="Cerqueira G.C."/>
            <person name="Chen F."/>
            <person name="Chen W."/>
            <person name="Choi C."/>
            <person name="Clum A."/>
            <person name="Dos Santos R.A."/>
            <person name="Damasio A.R."/>
            <person name="Diallinas G."/>
            <person name="Emri T."/>
            <person name="Fekete E."/>
            <person name="Flipphi M."/>
            <person name="Freyberg S."/>
            <person name="Gallo A."/>
            <person name="Gournas C."/>
            <person name="Habgood R."/>
            <person name="Hainaut M."/>
            <person name="Harispe M.L."/>
            <person name="Henrissat B."/>
            <person name="Hilden K.S."/>
            <person name="Hope R."/>
            <person name="Hossain A."/>
            <person name="Karabika E."/>
            <person name="Karaffa L."/>
            <person name="Karanyi Z."/>
            <person name="Krasevec N."/>
            <person name="Kuo A."/>
            <person name="Kusch H."/>
            <person name="LaButti K."/>
            <person name="Lagendijk E.L."/>
            <person name="Lapidus A."/>
            <person name="Levasseur A."/>
            <person name="Lindquist E."/>
            <person name="Lipzen A."/>
            <person name="Logrieco A.F."/>
            <person name="MacCabe A."/>
            <person name="Maekelae M.R."/>
            <person name="Malavazi I."/>
            <person name="Melin P."/>
            <person name="Meyer V."/>
            <person name="Mielnichuk N."/>
            <person name="Miskei M."/>
            <person name="Molnar A.P."/>
            <person name="Mule G."/>
            <person name="Ngan C.Y."/>
            <person name="Orejas M."/>
            <person name="Orosz E."/>
            <person name="Ouedraogo J.P."/>
            <person name="Overkamp K.M."/>
            <person name="Park H.-S."/>
            <person name="Perrone G."/>
            <person name="Piumi F."/>
            <person name="Punt P.J."/>
            <person name="Ram A.F."/>
            <person name="Ramon A."/>
            <person name="Rauscher S."/>
            <person name="Record E."/>
            <person name="Riano-Pachon D.M."/>
            <person name="Robert V."/>
            <person name="Roehrig J."/>
            <person name="Ruller R."/>
            <person name="Salamov A."/>
            <person name="Salih N.S."/>
            <person name="Samson R.A."/>
            <person name="Sandor E."/>
            <person name="Sanguinetti M."/>
            <person name="Schuetze T."/>
            <person name="Sepcic K."/>
            <person name="Shelest E."/>
            <person name="Sherlock G."/>
            <person name="Sophianopoulou V."/>
            <person name="Squina F.M."/>
            <person name="Sun H."/>
            <person name="Susca A."/>
            <person name="Todd R.B."/>
            <person name="Tsang A."/>
            <person name="Unkles S.E."/>
            <person name="van de Wiele N."/>
            <person name="van Rossen-Uffink D."/>
            <person name="Oliveira J.V."/>
            <person name="Vesth T.C."/>
            <person name="Visser J."/>
            <person name="Yu J.-H."/>
            <person name="Zhou M."/>
            <person name="Andersen M.R."/>
            <person name="Archer D.B."/>
            <person name="Baker S.E."/>
            <person name="Benoit I."/>
            <person name="Brakhage A.A."/>
            <person name="Braus G.H."/>
            <person name="Fischer R."/>
            <person name="Frisvad J.C."/>
            <person name="Goldman G.H."/>
            <person name="Houbraken J."/>
            <person name="Oakley B."/>
            <person name="Pocsi I."/>
            <person name="Scazzocchio C."/>
            <person name="Seiboth B."/>
            <person name="vanKuyk P.A."/>
            <person name="Wortman J."/>
            <person name="Dyer P.S."/>
            <person name="Grigoriev I.V."/>
        </authorList>
    </citation>
    <scope>NUCLEOTIDE SEQUENCE [LARGE SCALE GENOMIC DNA]</scope>
    <source>
        <strain evidence="8">CBS 593.65</strain>
    </source>
</reference>
<keyword evidence="8" id="KW-1185">Reference proteome</keyword>
<feature type="domain" description="Xylanolytic transcriptional activator regulatory" evidence="6">
    <location>
        <begin position="93"/>
        <end position="198"/>
    </location>
</feature>
<gene>
    <name evidence="7" type="ORF">ASPSYDRAFT_1156740</name>
</gene>
<evidence type="ECO:0000256" key="3">
    <source>
        <dbReference type="ARBA" id="ARBA00023125"/>
    </source>
</evidence>
<dbReference type="STRING" id="1036612.A0A1L9TZJ7"/>
<accession>A0A1L9TZJ7</accession>
<organism evidence="7 8">
    <name type="scientific">Aspergillus sydowii CBS 593.65</name>
    <dbReference type="NCBI Taxonomy" id="1036612"/>
    <lineage>
        <taxon>Eukaryota</taxon>
        <taxon>Fungi</taxon>
        <taxon>Dikarya</taxon>
        <taxon>Ascomycota</taxon>
        <taxon>Pezizomycotina</taxon>
        <taxon>Eurotiomycetes</taxon>
        <taxon>Eurotiomycetidae</taxon>
        <taxon>Eurotiales</taxon>
        <taxon>Aspergillaceae</taxon>
        <taxon>Aspergillus</taxon>
        <taxon>Aspergillus subgen. Nidulantes</taxon>
    </lineage>
</organism>
<keyword evidence="5" id="KW-0539">Nucleus</keyword>
<name>A0A1L9TZJ7_9EURO</name>
<proteinExistence type="predicted"/>
<dbReference type="RefSeq" id="XP_040708670.1">
    <property type="nucleotide sequence ID" value="XM_040840026.1"/>
</dbReference>
<keyword evidence="1" id="KW-0862">Zinc</keyword>
<sequence>MTPPLDQLSTPYQDSGVYLGEFTLPRAVYGDNTQAGHYHSNKFGLRYPLPAVAAVPDWELQRRQRRLEMINAEGAMIVPDKWDQITLTQKKAMHRSFSIQDVVQARLCKRIWWSIYVRERQCAAALGLPNRIRDEDYGVPSLTPLDLDDIENATSPALAHNREHVNYAIEMAKLARFLGNIVWEEYTPNSDCSLAGRTQLKAELNGWYHQLPDVLRLGGAAKDMGSNRLDTSTYLSSILTARWHDAYRQMAMKKMARRLCQRPRKHPQLLAFQ</sequence>
<dbReference type="Proteomes" id="UP000184356">
    <property type="component" value="Unassembled WGS sequence"/>
</dbReference>
<dbReference type="EMBL" id="KV878582">
    <property type="protein sequence ID" value="OJJ64864.1"/>
    <property type="molecule type" value="Genomic_DNA"/>
</dbReference>
<dbReference type="Pfam" id="PF04082">
    <property type="entry name" value="Fungal_trans"/>
    <property type="match status" value="1"/>
</dbReference>
<evidence type="ECO:0000256" key="4">
    <source>
        <dbReference type="ARBA" id="ARBA00023163"/>
    </source>
</evidence>
<dbReference type="GeneID" id="63756099"/>
<dbReference type="InterPro" id="IPR007219">
    <property type="entry name" value="XnlR_reg_dom"/>
</dbReference>
<dbReference type="GO" id="GO:0003677">
    <property type="term" value="F:DNA binding"/>
    <property type="evidence" value="ECO:0007669"/>
    <property type="project" value="UniProtKB-KW"/>
</dbReference>
<dbReference type="InterPro" id="IPR052073">
    <property type="entry name" value="Amide_Lactam_Regulators"/>
</dbReference>
<evidence type="ECO:0000256" key="1">
    <source>
        <dbReference type="ARBA" id="ARBA00022833"/>
    </source>
</evidence>
<keyword evidence="3" id="KW-0238">DNA-binding</keyword>
<keyword evidence="4" id="KW-0804">Transcription</keyword>
<dbReference type="CDD" id="cd12148">
    <property type="entry name" value="fungal_TF_MHR"/>
    <property type="match status" value="1"/>
</dbReference>
<dbReference type="GO" id="GO:0008270">
    <property type="term" value="F:zinc ion binding"/>
    <property type="evidence" value="ECO:0007669"/>
    <property type="project" value="InterPro"/>
</dbReference>
<dbReference type="OrthoDB" id="5121955at2759"/>
<dbReference type="PANTHER" id="PTHR47171:SF1">
    <property type="entry name" value="ZN(II)2CYS6 TRANSCRIPTION FACTOR (EUROFUNG)"/>
    <property type="match status" value="1"/>
</dbReference>
<dbReference type="AlphaFoldDB" id="A0A1L9TZJ7"/>
<keyword evidence="2" id="KW-0805">Transcription regulation</keyword>
<evidence type="ECO:0000313" key="7">
    <source>
        <dbReference type="EMBL" id="OJJ64864.1"/>
    </source>
</evidence>
<dbReference type="PANTHER" id="PTHR47171">
    <property type="entry name" value="FARA-RELATED"/>
    <property type="match status" value="1"/>
</dbReference>
<protein>
    <recommendedName>
        <fullName evidence="6">Xylanolytic transcriptional activator regulatory domain-containing protein</fullName>
    </recommendedName>
</protein>
<evidence type="ECO:0000313" key="8">
    <source>
        <dbReference type="Proteomes" id="UP000184356"/>
    </source>
</evidence>
<evidence type="ECO:0000256" key="5">
    <source>
        <dbReference type="ARBA" id="ARBA00023242"/>
    </source>
</evidence>
<dbReference type="VEuPathDB" id="FungiDB:ASPSYDRAFT_1156740"/>